<keyword evidence="2" id="KW-1185">Reference proteome</keyword>
<name>B7KE73_GLOC7</name>
<organism evidence="1 2">
    <name type="scientific">Gloeothece citriformis (strain PCC 7424)</name>
    <name type="common">Cyanothece sp. (strain PCC 7424)</name>
    <dbReference type="NCBI Taxonomy" id="65393"/>
    <lineage>
        <taxon>Bacteria</taxon>
        <taxon>Bacillati</taxon>
        <taxon>Cyanobacteriota</taxon>
        <taxon>Cyanophyceae</taxon>
        <taxon>Oscillatoriophycideae</taxon>
        <taxon>Chroococcales</taxon>
        <taxon>Aphanothecaceae</taxon>
        <taxon>Gloeothece</taxon>
        <taxon>Gloeothece citriformis</taxon>
    </lineage>
</organism>
<dbReference type="HOGENOM" id="CLU_159846_0_0_3"/>
<reference evidence="2" key="1">
    <citation type="journal article" date="2011" name="MBio">
        <title>Novel metabolic attributes of the genus Cyanothece, comprising a group of unicellular nitrogen-fixing Cyanobacteria.</title>
        <authorList>
            <person name="Bandyopadhyay A."/>
            <person name="Elvitigala T."/>
            <person name="Welsh E."/>
            <person name="Stockel J."/>
            <person name="Liberton M."/>
            <person name="Min H."/>
            <person name="Sherman L.A."/>
            <person name="Pakrasi H.B."/>
        </authorList>
    </citation>
    <scope>NUCLEOTIDE SEQUENCE [LARGE SCALE GENOMIC DNA]</scope>
    <source>
        <strain evidence="2">PCC 7424</strain>
    </source>
</reference>
<evidence type="ECO:0000313" key="1">
    <source>
        <dbReference type="EMBL" id="ACK71771.1"/>
    </source>
</evidence>
<gene>
    <name evidence="1" type="ordered locus">PCC7424_3375</name>
</gene>
<accession>B7KE73</accession>
<evidence type="ECO:0000313" key="2">
    <source>
        <dbReference type="Proteomes" id="UP000002384"/>
    </source>
</evidence>
<dbReference type="KEGG" id="cyc:PCC7424_3375"/>
<proteinExistence type="predicted"/>
<dbReference type="eggNOG" id="ENOG50320Q4">
    <property type="taxonomic scope" value="Bacteria"/>
</dbReference>
<dbReference type="Proteomes" id="UP000002384">
    <property type="component" value="Chromosome"/>
</dbReference>
<dbReference type="AlphaFoldDB" id="B7KE73"/>
<dbReference type="STRING" id="65393.PCC7424_3375"/>
<sequence length="132" mass="14783">MAENMKTTVNSFSVLKHSTLWLTSLLFFSFSWPNSPLLATEVKQTSGGRSTQSAAVPSSFEDYRKQCMQQARGQGLSGDIAEDLCNCTIAKFQSQYNFSQFRALVVKSQNDRNAARTLTEVGETCFDQILYE</sequence>
<dbReference type="EMBL" id="CP001291">
    <property type="protein sequence ID" value="ACK71771.1"/>
    <property type="molecule type" value="Genomic_DNA"/>
</dbReference>
<protein>
    <submittedName>
        <fullName evidence="1">Uncharacterized protein</fullName>
    </submittedName>
</protein>